<name>A0ABY2D6X9_9GAMM</name>
<dbReference type="PANTHER" id="PTHR30005:SF14">
    <property type="entry name" value="EXOPOLYPHOSPHATASE"/>
    <property type="match status" value="1"/>
</dbReference>
<dbReference type="CDD" id="cd24053">
    <property type="entry name" value="ASKHA_NBD_EcPPX-GppA-like"/>
    <property type="match status" value="1"/>
</dbReference>
<dbReference type="SUPFAM" id="SSF53067">
    <property type="entry name" value="Actin-like ATPase domain"/>
    <property type="match status" value="2"/>
</dbReference>
<reference evidence="2 3" key="1">
    <citation type="submission" date="2019-03" db="EMBL/GenBank/DDBJ databases">
        <title>Halomonas marinisediminis sp. nov., a moderately halophilic bacterium isolated from the Bohai Gulf.</title>
        <authorList>
            <person name="Ji X."/>
        </authorList>
    </citation>
    <scope>NUCLEOTIDE SEQUENCE [LARGE SCALE GENOMIC DNA]</scope>
    <source>
        <strain evidence="2 3">204</strain>
    </source>
</reference>
<dbReference type="Proteomes" id="UP000294823">
    <property type="component" value="Unassembled WGS sequence"/>
</dbReference>
<dbReference type="InterPro" id="IPR043129">
    <property type="entry name" value="ATPase_NBD"/>
</dbReference>
<keyword evidence="3" id="KW-1185">Reference proteome</keyword>
<dbReference type="Pfam" id="PF02541">
    <property type="entry name" value="Ppx-GppA"/>
    <property type="match status" value="1"/>
</dbReference>
<proteinExistence type="predicted"/>
<dbReference type="Gene3D" id="3.30.420.150">
    <property type="entry name" value="Exopolyphosphatase. Domain 2"/>
    <property type="match status" value="1"/>
</dbReference>
<accession>A0ABY2D6X9</accession>
<evidence type="ECO:0000313" key="3">
    <source>
        <dbReference type="Proteomes" id="UP000294823"/>
    </source>
</evidence>
<feature type="domain" description="Ppx/GppA phosphatase N-terminal" evidence="1">
    <location>
        <begin position="34"/>
        <end position="325"/>
    </location>
</feature>
<comment type="caution">
    <text evidence="2">The sequence shown here is derived from an EMBL/GenBank/DDBJ whole genome shotgun (WGS) entry which is preliminary data.</text>
</comment>
<protein>
    <submittedName>
        <fullName evidence="2">Ppx/GppA family phosphatase</fullName>
    </submittedName>
</protein>
<dbReference type="InterPro" id="IPR050273">
    <property type="entry name" value="GppA/Ppx_hydrolase"/>
</dbReference>
<dbReference type="InterPro" id="IPR003695">
    <property type="entry name" value="Ppx_GppA_N"/>
</dbReference>
<gene>
    <name evidence="2" type="ORF">E0702_08535</name>
</gene>
<dbReference type="PANTHER" id="PTHR30005">
    <property type="entry name" value="EXOPOLYPHOSPHATASE"/>
    <property type="match status" value="1"/>
</dbReference>
<sequence length="328" mass="35239">MNSPQDPAPLAQDGTSAPRLAAIDLGSNSFHLLVAGYRNHRLQIISRLGEKVQLAAGLDDSGTLDDASMARGLRCLEQFAPLLEGVTPRHLRIVGTSALREATNSGAFIELARSRLGHQIEIISGHEEARLIYLGAAHALAARDLDDQALGSANRRLVTDIGGGSTEVIIGEGFAPLALESLSMGCVTFSRRFFADGEITEQRMRRAELAALSELAAICPAYRELGWQQAIGTSGTLQAAASVLAKSGDCREGQITRGGLIELRRRLIEFKHLDRVSLEGLKPDRARVFPAGMAILGAIFEAFGLEQMDYTDGALREGVLYDLVGLHD</sequence>
<organism evidence="2 3">
    <name type="scientific">Halomonas marinisediminis</name>
    <dbReference type="NCBI Taxonomy" id="2546095"/>
    <lineage>
        <taxon>Bacteria</taxon>
        <taxon>Pseudomonadati</taxon>
        <taxon>Pseudomonadota</taxon>
        <taxon>Gammaproteobacteria</taxon>
        <taxon>Oceanospirillales</taxon>
        <taxon>Halomonadaceae</taxon>
        <taxon>Halomonas</taxon>
    </lineage>
</organism>
<evidence type="ECO:0000259" key="1">
    <source>
        <dbReference type="Pfam" id="PF02541"/>
    </source>
</evidence>
<evidence type="ECO:0000313" key="2">
    <source>
        <dbReference type="EMBL" id="TDB02658.1"/>
    </source>
</evidence>
<dbReference type="Gene3D" id="3.30.420.40">
    <property type="match status" value="1"/>
</dbReference>
<dbReference type="EMBL" id="SLTR01000009">
    <property type="protein sequence ID" value="TDB02658.1"/>
    <property type="molecule type" value="Genomic_DNA"/>
</dbReference>